<accession>Q1Q874</accession>
<dbReference type="KEGG" id="pcr:Pcryo_2352"/>
<dbReference type="EMBL" id="CP000323">
    <property type="protein sequence ID" value="ABE76129.1"/>
    <property type="molecule type" value="Genomic_DNA"/>
</dbReference>
<reference evidence="1" key="1">
    <citation type="submission" date="2006-03" db="EMBL/GenBank/DDBJ databases">
        <title>Complete sequence of chromosome of Psychrobacter cryohalolentis K5.</title>
        <authorList>
            <consortium name="US DOE Joint Genome Institute"/>
            <person name="Copeland A."/>
            <person name="Lucas S."/>
            <person name="Lapidus A."/>
            <person name="Barry K."/>
            <person name="Detter J.C."/>
            <person name="Glavina del Rio T."/>
            <person name="Hammon N."/>
            <person name="Israni S."/>
            <person name="Dalin E."/>
            <person name="Tice H."/>
            <person name="Pitluck S."/>
            <person name="Brettin T."/>
            <person name="Bruce D."/>
            <person name="Han C."/>
            <person name="Tapia R."/>
            <person name="Sims D.R."/>
            <person name="Gilna P."/>
            <person name="Schmutz J."/>
            <person name="Larimer F."/>
            <person name="Land M."/>
            <person name="Hauser L."/>
            <person name="Kyrpides N."/>
            <person name="Kim E."/>
            <person name="Richardson P."/>
        </authorList>
    </citation>
    <scope>NUCLEOTIDE SEQUENCE</scope>
    <source>
        <strain evidence="1">K5</strain>
    </source>
</reference>
<organism evidence="1 2">
    <name type="scientific">Psychrobacter cryohalolentis (strain ATCC BAA-1226 / DSM 17306 / VKM B-2378 / K5)</name>
    <dbReference type="NCBI Taxonomy" id="335284"/>
    <lineage>
        <taxon>Bacteria</taxon>
        <taxon>Pseudomonadati</taxon>
        <taxon>Pseudomonadota</taxon>
        <taxon>Gammaproteobacteria</taxon>
        <taxon>Moraxellales</taxon>
        <taxon>Moraxellaceae</taxon>
        <taxon>Psychrobacter</taxon>
    </lineage>
</organism>
<proteinExistence type="predicted"/>
<dbReference type="RefSeq" id="WP_011514657.1">
    <property type="nucleotide sequence ID" value="NC_007969.1"/>
</dbReference>
<evidence type="ECO:0000313" key="1">
    <source>
        <dbReference type="EMBL" id="ABE76129.1"/>
    </source>
</evidence>
<dbReference type="eggNOG" id="ENOG5033FJ9">
    <property type="taxonomic scope" value="Bacteria"/>
</dbReference>
<protein>
    <submittedName>
        <fullName evidence="1">Uncharacterized protein</fullName>
    </submittedName>
</protein>
<dbReference type="Proteomes" id="UP000002425">
    <property type="component" value="Chromosome"/>
</dbReference>
<keyword evidence="2" id="KW-1185">Reference proteome</keyword>
<gene>
    <name evidence="1" type="ordered locus">Pcryo_2352</name>
</gene>
<dbReference type="AlphaFoldDB" id="Q1Q874"/>
<evidence type="ECO:0000313" key="2">
    <source>
        <dbReference type="Proteomes" id="UP000002425"/>
    </source>
</evidence>
<sequence length="307" mass="36630">MSINYSNEKRQREFNNKSYFDKNVRSLTKRQVIWMQEYLSSNENIRFSSVGSTNRHEEFIAQLSSDDKFRDYVEDAYSKMTYKVIPDREFNWLINNLRGQIFTLSILYLENGYNWFDINSNDLMEEVYRFFDNKINENTIDSKISLLSKIERIWFSISSKDNYSKWISESNKEQIEWTKDYLRKTGIYNEIIRDKASLKEVRSHVLASLDIISYPLSEASINNSNKYVTNDRKEIIIDKMKRAWSQQKYRDAGKTKKSYHLPLTIQTHARLEKMAEVNRLSQTAMLDILINSEYNLKFLDVDGNEIY</sequence>
<name>Q1Q874_PSYCK</name>
<dbReference type="HOGENOM" id="CLU_905769_0_0_6"/>